<feature type="repeat" description="WD" evidence="1">
    <location>
        <begin position="27"/>
        <end position="55"/>
    </location>
</feature>
<dbReference type="Pfam" id="PF00400">
    <property type="entry name" value="WD40"/>
    <property type="match status" value="2"/>
</dbReference>
<protein>
    <submittedName>
        <fullName evidence="2">Uncharacterized protein</fullName>
    </submittedName>
</protein>
<dbReference type="PROSITE" id="PS50082">
    <property type="entry name" value="WD_REPEATS_2"/>
    <property type="match status" value="1"/>
</dbReference>
<comment type="caution">
    <text evidence="2">The sequence shown here is derived from an EMBL/GenBank/DDBJ whole genome shotgun (WGS) entry which is preliminary data.</text>
</comment>
<dbReference type="InterPro" id="IPR045160">
    <property type="entry name" value="ATG16"/>
</dbReference>
<dbReference type="SUPFAM" id="SSF50978">
    <property type="entry name" value="WD40 repeat-like"/>
    <property type="match status" value="1"/>
</dbReference>
<name>A0A8J4VV71_9ROSI</name>
<sequence length="100" mass="10407">MRSLEVCGTLRASGNRVASNWSRSCISPDDNYVAAGSADGSVSIWSISKADIVSTLREHTSPVLCCSWSGLGKPLASADRNGIICENDDTKTPPGPGLPA</sequence>
<keyword evidence="1" id="KW-0853">WD repeat</keyword>
<proteinExistence type="predicted"/>
<gene>
    <name evidence="2" type="ORF">CMV_004762</name>
</gene>
<dbReference type="InterPro" id="IPR036322">
    <property type="entry name" value="WD40_repeat_dom_sf"/>
</dbReference>
<accession>A0A8J4VV71</accession>
<dbReference type="Gene3D" id="2.130.10.10">
    <property type="entry name" value="YVTN repeat-like/Quinoprotein amine dehydrogenase"/>
    <property type="match status" value="1"/>
</dbReference>
<dbReference type="InterPro" id="IPR015943">
    <property type="entry name" value="WD40/YVTN_repeat-like_dom_sf"/>
</dbReference>
<organism evidence="2 3">
    <name type="scientific">Castanea mollissima</name>
    <name type="common">Chinese chestnut</name>
    <dbReference type="NCBI Taxonomy" id="60419"/>
    <lineage>
        <taxon>Eukaryota</taxon>
        <taxon>Viridiplantae</taxon>
        <taxon>Streptophyta</taxon>
        <taxon>Embryophyta</taxon>
        <taxon>Tracheophyta</taxon>
        <taxon>Spermatophyta</taxon>
        <taxon>Magnoliopsida</taxon>
        <taxon>eudicotyledons</taxon>
        <taxon>Gunneridae</taxon>
        <taxon>Pentapetalae</taxon>
        <taxon>rosids</taxon>
        <taxon>fabids</taxon>
        <taxon>Fagales</taxon>
        <taxon>Fagaceae</taxon>
        <taxon>Castanea</taxon>
    </lineage>
</organism>
<evidence type="ECO:0000313" key="3">
    <source>
        <dbReference type="Proteomes" id="UP000737018"/>
    </source>
</evidence>
<keyword evidence="3" id="KW-1185">Reference proteome</keyword>
<reference evidence="2" key="1">
    <citation type="submission" date="2020-03" db="EMBL/GenBank/DDBJ databases">
        <title>Castanea mollissima Vanexum genome sequencing.</title>
        <authorList>
            <person name="Staton M."/>
        </authorList>
    </citation>
    <scope>NUCLEOTIDE SEQUENCE</scope>
    <source>
        <tissue evidence="2">Leaf</tissue>
    </source>
</reference>
<dbReference type="AlphaFoldDB" id="A0A8J4VV71"/>
<dbReference type="PANTHER" id="PTHR19878">
    <property type="entry name" value="AUTOPHAGY PROTEIN 16-LIKE"/>
    <property type="match status" value="1"/>
</dbReference>
<evidence type="ECO:0000313" key="2">
    <source>
        <dbReference type="EMBL" id="KAF3971667.1"/>
    </source>
</evidence>
<dbReference type="Proteomes" id="UP000737018">
    <property type="component" value="Unassembled WGS sequence"/>
</dbReference>
<dbReference type="OrthoDB" id="538223at2759"/>
<dbReference type="InterPro" id="IPR001680">
    <property type="entry name" value="WD40_rpt"/>
</dbReference>
<dbReference type="PANTHER" id="PTHR19878:SF8">
    <property type="entry name" value="AUTOPHAGY-RELATED 16, ISOFORM F"/>
    <property type="match status" value="1"/>
</dbReference>
<dbReference type="GO" id="GO:0000045">
    <property type="term" value="P:autophagosome assembly"/>
    <property type="evidence" value="ECO:0007669"/>
    <property type="project" value="InterPro"/>
</dbReference>
<dbReference type="SMART" id="SM00320">
    <property type="entry name" value="WD40"/>
    <property type="match status" value="2"/>
</dbReference>
<dbReference type="EMBL" id="JRKL02000406">
    <property type="protein sequence ID" value="KAF3971667.1"/>
    <property type="molecule type" value="Genomic_DNA"/>
</dbReference>
<evidence type="ECO:0000256" key="1">
    <source>
        <dbReference type="PROSITE-ProRule" id="PRU00221"/>
    </source>
</evidence>